<keyword evidence="1" id="KW-0472">Membrane</keyword>
<dbReference type="EMBL" id="JAHRIQ010044757">
    <property type="protein sequence ID" value="MEQ2235149.1"/>
    <property type="molecule type" value="Genomic_DNA"/>
</dbReference>
<sequence>MRNKTVRLLGADLFKAHQLITSSAQYGEDIWHLLHGLSSTATNQTVSLTSDSSSYRNTNKFLLGFITVVAALNLTVNFLLLFHLIQVKELFIFSYLKRIHPDYLKSL</sequence>
<keyword evidence="1" id="KW-0812">Transmembrane</keyword>
<gene>
    <name evidence="2" type="ORF">ILYODFUR_038699</name>
</gene>
<accession>A0ABV0TQT6</accession>
<keyword evidence="3" id="KW-1185">Reference proteome</keyword>
<dbReference type="Proteomes" id="UP001482620">
    <property type="component" value="Unassembled WGS sequence"/>
</dbReference>
<evidence type="ECO:0000313" key="2">
    <source>
        <dbReference type="EMBL" id="MEQ2235149.1"/>
    </source>
</evidence>
<proteinExistence type="predicted"/>
<reference evidence="2 3" key="1">
    <citation type="submission" date="2021-06" db="EMBL/GenBank/DDBJ databases">
        <authorList>
            <person name="Palmer J.M."/>
        </authorList>
    </citation>
    <scope>NUCLEOTIDE SEQUENCE [LARGE SCALE GENOMIC DNA]</scope>
    <source>
        <strain evidence="3">if_2019</strain>
        <tissue evidence="2">Muscle</tissue>
    </source>
</reference>
<name>A0ABV0TQT6_9TELE</name>
<keyword evidence="1" id="KW-1133">Transmembrane helix</keyword>
<comment type="caution">
    <text evidence="2">The sequence shown here is derived from an EMBL/GenBank/DDBJ whole genome shotgun (WGS) entry which is preliminary data.</text>
</comment>
<organism evidence="2 3">
    <name type="scientific">Ilyodon furcidens</name>
    <name type="common">goldbreast splitfin</name>
    <dbReference type="NCBI Taxonomy" id="33524"/>
    <lineage>
        <taxon>Eukaryota</taxon>
        <taxon>Metazoa</taxon>
        <taxon>Chordata</taxon>
        <taxon>Craniata</taxon>
        <taxon>Vertebrata</taxon>
        <taxon>Euteleostomi</taxon>
        <taxon>Actinopterygii</taxon>
        <taxon>Neopterygii</taxon>
        <taxon>Teleostei</taxon>
        <taxon>Neoteleostei</taxon>
        <taxon>Acanthomorphata</taxon>
        <taxon>Ovalentaria</taxon>
        <taxon>Atherinomorphae</taxon>
        <taxon>Cyprinodontiformes</taxon>
        <taxon>Goodeidae</taxon>
        <taxon>Ilyodon</taxon>
    </lineage>
</organism>
<feature type="transmembrane region" description="Helical" evidence="1">
    <location>
        <begin position="61"/>
        <end position="85"/>
    </location>
</feature>
<protein>
    <submittedName>
        <fullName evidence="2">Uncharacterized protein</fullName>
    </submittedName>
</protein>
<evidence type="ECO:0000256" key="1">
    <source>
        <dbReference type="SAM" id="Phobius"/>
    </source>
</evidence>
<evidence type="ECO:0000313" key="3">
    <source>
        <dbReference type="Proteomes" id="UP001482620"/>
    </source>
</evidence>